<comment type="caution">
    <text evidence="8">The sequence shown here is derived from an EMBL/GenBank/DDBJ whole genome shotgun (WGS) entry which is preliminary data.</text>
</comment>
<feature type="compositionally biased region" description="Pro residues" evidence="5">
    <location>
        <begin position="41"/>
        <end position="51"/>
    </location>
</feature>
<keyword evidence="4" id="KW-0325">Glycoprotein</keyword>
<dbReference type="Pfam" id="PF10162">
    <property type="entry name" value="G8"/>
    <property type="match status" value="1"/>
</dbReference>
<dbReference type="RefSeq" id="WP_157457926.1">
    <property type="nucleotide sequence ID" value="NZ_WQLB01000003.1"/>
</dbReference>
<evidence type="ECO:0000313" key="8">
    <source>
        <dbReference type="EMBL" id="MVN85881.1"/>
    </source>
</evidence>
<dbReference type="Gene3D" id="2.160.20.10">
    <property type="entry name" value="Single-stranded right-handed beta-helix, Pectin lyase-like"/>
    <property type="match status" value="1"/>
</dbReference>
<dbReference type="SMART" id="SM01225">
    <property type="entry name" value="G8"/>
    <property type="match status" value="1"/>
</dbReference>
<comment type="subcellular location">
    <subcellularLocation>
        <location evidence="1">Cell membrane</location>
    </subcellularLocation>
</comment>
<gene>
    <name evidence="8" type="ORF">GO986_03780</name>
</gene>
<evidence type="ECO:0000259" key="7">
    <source>
        <dbReference type="PROSITE" id="PS51484"/>
    </source>
</evidence>
<dbReference type="Proteomes" id="UP000483286">
    <property type="component" value="Unassembled WGS sequence"/>
</dbReference>
<protein>
    <submittedName>
        <fullName evidence="8">Transmembrane domain-containing protein</fullName>
    </submittedName>
</protein>
<dbReference type="InterPro" id="IPR019316">
    <property type="entry name" value="G8_domain"/>
</dbReference>
<name>A0A7C9LPD6_9DEIO</name>
<evidence type="ECO:0000256" key="2">
    <source>
        <dbReference type="ARBA" id="ARBA00022475"/>
    </source>
</evidence>
<dbReference type="InterPro" id="IPR052387">
    <property type="entry name" value="Fibrocystin"/>
</dbReference>
<accession>A0A7C9LPD6</accession>
<keyword evidence="2" id="KW-0472">Membrane</keyword>
<dbReference type="GO" id="GO:0005886">
    <property type="term" value="C:plasma membrane"/>
    <property type="evidence" value="ECO:0007669"/>
    <property type="project" value="UniProtKB-SubCell"/>
</dbReference>
<reference evidence="8 9" key="1">
    <citation type="submission" date="2019-12" db="EMBL/GenBank/DDBJ databases">
        <title>Deinococcus sp. HMF7620 Genome sequencing and assembly.</title>
        <authorList>
            <person name="Kang H."/>
            <person name="Kim H."/>
            <person name="Joh K."/>
        </authorList>
    </citation>
    <scope>NUCLEOTIDE SEQUENCE [LARGE SCALE GENOMIC DNA]</scope>
    <source>
        <strain evidence="8 9">HMF7620</strain>
    </source>
</reference>
<feature type="region of interest" description="Disordered" evidence="5">
    <location>
        <begin position="23"/>
        <end position="66"/>
    </location>
</feature>
<sequence length="839" mass="88207">MLKHRWPLALTLSALLIGCGQSAGGEPAPTSPAAPATPTSPAVPSPSPAPAPTQSGSTWSDPATWGGAVPAAGATVTLPAGKRVILDVSPPALAGLTIPTGSTLDFAEKDLTLQSEWIMVHGELRVGREDQPFAHHAEILLTNTVPGEDIMGMGDRALGVMDGTLELHGQPRLPWTRLAATAKAGSSTLTLDRAPDWKGGDSLTLASTDFNPGQTEQVTVQRVSGTTVTLGAPLKYTHWGEAITVAGRAVNERAEVGLLSRNIVVGATEDAVQSRVGAHVMVMGKSTARLEGTEFVRVGQLNTLRRYPVHFHQLGSAPASYLRGNSLHTSFNRCVVVHGTSDLRVQDNVTYDTLGHCIFLEDGDETGTLIQGNLVTRVKAPDSKQGQNPLLESDKRPSGFWIANPANTVKNNVAAGVDGTGFWYGLAEHPTGLAASKTNLWPRRTPLGEFSGNVAHSGDRGLNVDNGPAADGSATETAYYDPVTTPADPKSAAVPATFSDFTAYKQRDHGVWLRGENHTLLNAVLADNAVGATFASNLSVFKGGLLVGETPNVGQPESWEAKGEGGRSLPRPWDAAFPVRGFQFYDGQVSIQDAAIAAFAPSSVRQASGVGYQTKNAFPLNPANQARGLTWLDGSQRVYLPAAQADKDGDKSATFLDSDGSVTGTAGLSVTGSALLAGAPDCQVRAAWNASVCAGTYARLWLQDVKGGKPGPVTVAGPHGQVSLTGTPGSFTTVSTTARLGQTYTVTPTNTSAQWRLGFSGRQPGDTLRLSLPTAAEPVLYRDWWVDNRNRLKKVALANLAATTGDSYAYEGGTLYLKLVVQKDKDYAVLDVCAADLCK</sequence>
<dbReference type="PANTHER" id="PTHR46769:SF2">
    <property type="entry name" value="FIBROCYSTIN-L ISOFORM 2 PRECURSOR-RELATED"/>
    <property type="match status" value="1"/>
</dbReference>
<feature type="signal peptide" evidence="6">
    <location>
        <begin position="1"/>
        <end position="23"/>
    </location>
</feature>
<dbReference type="PANTHER" id="PTHR46769">
    <property type="entry name" value="POLYCYSTIC KIDNEY AND HEPATIC DISEASE 1 (AUTOSOMAL RECESSIVE)-LIKE 1"/>
    <property type="match status" value="1"/>
</dbReference>
<dbReference type="Pfam" id="PF24606">
    <property type="entry name" value="CEMIP_beta-hel"/>
    <property type="match status" value="1"/>
</dbReference>
<feature type="chain" id="PRO_5028920273" evidence="6">
    <location>
        <begin position="24"/>
        <end position="839"/>
    </location>
</feature>
<evidence type="ECO:0000256" key="3">
    <source>
        <dbReference type="ARBA" id="ARBA00022729"/>
    </source>
</evidence>
<evidence type="ECO:0000256" key="6">
    <source>
        <dbReference type="SAM" id="SignalP"/>
    </source>
</evidence>
<keyword evidence="8" id="KW-0812">Transmembrane</keyword>
<feature type="domain" description="G8" evidence="7">
    <location>
        <begin position="63"/>
        <end position="180"/>
    </location>
</feature>
<dbReference type="PROSITE" id="PS51484">
    <property type="entry name" value="G8"/>
    <property type="match status" value="1"/>
</dbReference>
<dbReference type="SUPFAM" id="SSF51126">
    <property type="entry name" value="Pectin lyase-like"/>
    <property type="match status" value="1"/>
</dbReference>
<evidence type="ECO:0000313" key="9">
    <source>
        <dbReference type="Proteomes" id="UP000483286"/>
    </source>
</evidence>
<proteinExistence type="predicted"/>
<organism evidence="8 9">
    <name type="scientific">Deinococcus arboris</name>
    <dbReference type="NCBI Taxonomy" id="2682977"/>
    <lineage>
        <taxon>Bacteria</taxon>
        <taxon>Thermotogati</taxon>
        <taxon>Deinococcota</taxon>
        <taxon>Deinococci</taxon>
        <taxon>Deinococcales</taxon>
        <taxon>Deinococcaceae</taxon>
        <taxon>Deinococcus</taxon>
    </lineage>
</organism>
<evidence type="ECO:0000256" key="5">
    <source>
        <dbReference type="SAM" id="MobiDB-lite"/>
    </source>
</evidence>
<keyword evidence="9" id="KW-1185">Reference proteome</keyword>
<dbReference type="PROSITE" id="PS51257">
    <property type="entry name" value="PROKAR_LIPOPROTEIN"/>
    <property type="match status" value="1"/>
</dbReference>
<feature type="compositionally biased region" description="Low complexity" evidence="5">
    <location>
        <begin position="27"/>
        <end position="40"/>
    </location>
</feature>
<dbReference type="EMBL" id="WQLB01000003">
    <property type="protein sequence ID" value="MVN85881.1"/>
    <property type="molecule type" value="Genomic_DNA"/>
</dbReference>
<evidence type="ECO:0000256" key="1">
    <source>
        <dbReference type="ARBA" id="ARBA00004236"/>
    </source>
</evidence>
<dbReference type="InterPro" id="IPR011050">
    <property type="entry name" value="Pectin_lyase_fold/virulence"/>
</dbReference>
<evidence type="ECO:0000256" key="4">
    <source>
        <dbReference type="ARBA" id="ARBA00023180"/>
    </source>
</evidence>
<keyword evidence="3 6" id="KW-0732">Signal</keyword>
<dbReference type="InterPro" id="IPR055401">
    <property type="entry name" value="CEMIP_beta-hel_dom"/>
</dbReference>
<dbReference type="InterPro" id="IPR012334">
    <property type="entry name" value="Pectin_lyas_fold"/>
</dbReference>
<keyword evidence="2" id="KW-1003">Cell membrane</keyword>
<dbReference type="AlphaFoldDB" id="A0A7C9LPD6"/>